<protein>
    <recommendedName>
        <fullName evidence="5">Secreted protein</fullName>
    </recommendedName>
</protein>
<dbReference type="AlphaFoldDB" id="A0A841CYK7"/>
<keyword evidence="4" id="KW-1185">Reference proteome</keyword>
<evidence type="ECO:0000313" key="4">
    <source>
        <dbReference type="Proteomes" id="UP000562352"/>
    </source>
</evidence>
<evidence type="ECO:0000256" key="1">
    <source>
        <dbReference type="SAM" id="MobiDB-lite"/>
    </source>
</evidence>
<reference evidence="3 4" key="1">
    <citation type="submission" date="2020-08" db="EMBL/GenBank/DDBJ databases">
        <title>Genomic Encyclopedia of Type Strains, Phase III (KMG-III): the genomes of soil and plant-associated and newly described type strains.</title>
        <authorList>
            <person name="Whitman W."/>
        </authorList>
    </citation>
    <scope>NUCLEOTIDE SEQUENCE [LARGE SCALE GENOMIC DNA]</scope>
    <source>
        <strain evidence="3 4">CECT 3303</strain>
    </source>
</reference>
<proteinExistence type="predicted"/>
<dbReference type="RefSeq" id="WP_184941589.1">
    <property type="nucleotide sequence ID" value="NZ_BAAAWZ010000004.1"/>
</dbReference>
<organism evidence="3 4">
    <name type="scientific">Planomonospora venezuelensis</name>
    <dbReference type="NCBI Taxonomy" id="1999"/>
    <lineage>
        <taxon>Bacteria</taxon>
        <taxon>Bacillati</taxon>
        <taxon>Actinomycetota</taxon>
        <taxon>Actinomycetes</taxon>
        <taxon>Streptosporangiales</taxon>
        <taxon>Streptosporangiaceae</taxon>
        <taxon>Planomonospora</taxon>
    </lineage>
</organism>
<evidence type="ECO:0008006" key="5">
    <source>
        <dbReference type="Google" id="ProtNLM"/>
    </source>
</evidence>
<gene>
    <name evidence="3" type="ORF">FHS22_002741</name>
</gene>
<feature type="region of interest" description="Disordered" evidence="1">
    <location>
        <begin position="47"/>
        <end position="81"/>
    </location>
</feature>
<name>A0A841CYK7_PLAVE</name>
<accession>A0A841CYK7</accession>
<evidence type="ECO:0000256" key="2">
    <source>
        <dbReference type="SAM" id="SignalP"/>
    </source>
</evidence>
<feature type="chain" id="PRO_5032778383" description="Secreted protein" evidence="2">
    <location>
        <begin position="27"/>
        <end position="448"/>
    </location>
</feature>
<evidence type="ECO:0000313" key="3">
    <source>
        <dbReference type="EMBL" id="MBB5963462.1"/>
    </source>
</evidence>
<dbReference type="Proteomes" id="UP000562352">
    <property type="component" value="Unassembled WGS sequence"/>
</dbReference>
<feature type="signal peptide" evidence="2">
    <location>
        <begin position="1"/>
        <end position="26"/>
    </location>
</feature>
<keyword evidence="2" id="KW-0732">Signal</keyword>
<comment type="caution">
    <text evidence="3">The sequence shown here is derived from an EMBL/GenBank/DDBJ whole genome shotgun (WGS) entry which is preliminary data.</text>
</comment>
<sequence>MPSPRSAAVGACLLLALAGLSATAPAARRPGAGVAGALRTAGAFPAAEVSGSTGPVETTRPVGTADPAETARPAGGTGAAGDWWILPAPSLAPRAEIEDVAVPAGDDIWVSGREHVAGWSPVHDRSTPVTRQRTWFGWRKADPLGYGDTQVRVELEAGNAADLWIASIEGPVLRAAHWDGWNWRRRDPPDRAGRQTLAGLAVRDSHAWMSVSDEDGRTSRLYHGTGLDGWGGWTEHEPPGFRVRLLGAGPGGELWAYGTQTGDAESPARLAYWDGWSWHGMPLPPPAFRPEAISVRWAAEVWMAGSEAPQDGSDRVGALFHWDGRAWGRAELPEGVGPLTDVVAIGSHEFWATGMDAADPARPLILQWILGTWERAPVPEPPGANRVEMRELVVVPGTSILVAAGHSDRAPVIVTNARAPGTGGLVEAPARPRRTDAAHVPAMRGIHW</sequence>
<dbReference type="EMBL" id="JACHJJ010000007">
    <property type="protein sequence ID" value="MBB5963462.1"/>
    <property type="molecule type" value="Genomic_DNA"/>
</dbReference>